<reference evidence="1" key="1">
    <citation type="submission" date="2018-04" db="EMBL/GenBank/DDBJ databases">
        <title>WGS assembly of Panicum hallii.</title>
        <authorList>
            <person name="Lovell J."/>
            <person name="Jenkins J."/>
            <person name="Lowry D."/>
            <person name="Mamidi S."/>
            <person name="Sreedasyam A."/>
            <person name="Weng X."/>
            <person name="Barry K."/>
            <person name="Bonette J."/>
            <person name="Campitelli B."/>
            <person name="Daum C."/>
            <person name="Gordon S."/>
            <person name="Gould B."/>
            <person name="Lipzen A."/>
            <person name="Macqueen A."/>
            <person name="Palacio-Mejia J."/>
            <person name="Plott C."/>
            <person name="Shakirov E."/>
            <person name="Shu S."/>
            <person name="Yoshinaga Y."/>
            <person name="Zane M."/>
            <person name="Rokhsar D."/>
            <person name="Grimwood J."/>
            <person name="Schmutz J."/>
            <person name="Juenger T."/>
        </authorList>
    </citation>
    <scope>NUCLEOTIDE SEQUENCE [LARGE SCALE GENOMIC DNA]</scope>
    <source>
        <strain evidence="1">FIL2</strain>
    </source>
</reference>
<evidence type="ECO:0000313" key="1">
    <source>
        <dbReference type="EMBL" id="PVH65893.1"/>
    </source>
</evidence>
<accession>A0A2T8KUP0</accession>
<dbReference type="Proteomes" id="UP000243499">
    <property type="component" value="Chromosome 1"/>
</dbReference>
<sequence>MCGADLLLCLEFSGHSSFQDFSDIGRPAFEEHYHMQPRTYQISSPTPFVLHSTPYCMRWYTCTFPECT</sequence>
<dbReference type="AlphaFoldDB" id="A0A2T8KUP0"/>
<protein>
    <submittedName>
        <fullName evidence="1">Uncharacterized protein</fullName>
    </submittedName>
</protein>
<dbReference type="Gramene" id="PVH65893">
    <property type="protein sequence ID" value="PVH65893"/>
    <property type="gene ID" value="PAHAL_1G099000"/>
</dbReference>
<name>A0A2T8KUP0_9POAL</name>
<gene>
    <name evidence="1" type="ORF">PAHAL_1G099000</name>
</gene>
<proteinExistence type="predicted"/>
<organism evidence="1">
    <name type="scientific">Panicum hallii</name>
    <dbReference type="NCBI Taxonomy" id="206008"/>
    <lineage>
        <taxon>Eukaryota</taxon>
        <taxon>Viridiplantae</taxon>
        <taxon>Streptophyta</taxon>
        <taxon>Embryophyta</taxon>
        <taxon>Tracheophyta</taxon>
        <taxon>Spermatophyta</taxon>
        <taxon>Magnoliopsida</taxon>
        <taxon>Liliopsida</taxon>
        <taxon>Poales</taxon>
        <taxon>Poaceae</taxon>
        <taxon>PACMAD clade</taxon>
        <taxon>Panicoideae</taxon>
        <taxon>Panicodae</taxon>
        <taxon>Paniceae</taxon>
        <taxon>Panicinae</taxon>
        <taxon>Panicum</taxon>
        <taxon>Panicum sect. Panicum</taxon>
    </lineage>
</organism>
<dbReference type="EMBL" id="CM008046">
    <property type="protein sequence ID" value="PVH65893.1"/>
    <property type="molecule type" value="Genomic_DNA"/>
</dbReference>